<feature type="region of interest" description="Disordered" evidence="1">
    <location>
        <begin position="46"/>
        <end position="69"/>
    </location>
</feature>
<dbReference type="EMBL" id="JAWJUL010000695">
    <property type="protein sequence ID" value="MDV3444094.1"/>
    <property type="molecule type" value="Genomic_DNA"/>
</dbReference>
<dbReference type="RefSeq" id="WP_317234971.1">
    <property type="nucleotide sequence ID" value="NZ_JAWJUL010000695.1"/>
</dbReference>
<accession>A0ABU3Y1R3</accession>
<organism evidence="3 4">
    <name type="scientific">Metapseudomonas otitidis</name>
    <dbReference type="NCBI Taxonomy" id="319939"/>
    <lineage>
        <taxon>Bacteria</taxon>
        <taxon>Pseudomonadati</taxon>
        <taxon>Pseudomonadota</taxon>
        <taxon>Gammaproteobacteria</taxon>
        <taxon>Pseudomonadales</taxon>
        <taxon>Pseudomonadaceae</taxon>
        <taxon>Metapseudomonas</taxon>
    </lineage>
</organism>
<proteinExistence type="predicted"/>
<feature type="domain" description="Translation elongation factor SelB winged helix type 2" evidence="2">
    <location>
        <begin position="1"/>
        <end position="38"/>
    </location>
</feature>
<dbReference type="Pfam" id="PF09106">
    <property type="entry name" value="WHD_2nd_SelB"/>
    <property type="match status" value="1"/>
</dbReference>
<evidence type="ECO:0000256" key="1">
    <source>
        <dbReference type="SAM" id="MobiDB-lite"/>
    </source>
</evidence>
<keyword evidence="4" id="KW-1185">Reference proteome</keyword>
<name>A0ABU3Y1R3_9GAMM</name>
<evidence type="ECO:0000259" key="2">
    <source>
        <dbReference type="Pfam" id="PF09106"/>
    </source>
</evidence>
<dbReference type="Proteomes" id="UP001273935">
    <property type="component" value="Unassembled WGS sequence"/>
</dbReference>
<reference evidence="3 4" key="1">
    <citation type="submission" date="2023-10" db="EMBL/GenBank/DDBJ databases">
        <title>Pseudomonas otitidis isolated from a paediatric patient with cystic fibrosis in Chile.</title>
        <authorList>
            <person name="Amsteins-Romero L."/>
            <person name="Opazo-Capurro A."/>
            <person name="Matus-Kohler M."/>
            <person name="Gonzalez-Rocha G."/>
        </authorList>
    </citation>
    <scope>NUCLEOTIDE SEQUENCE [LARGE SCALE GENOMIC DNA]</scope>
    <source>
        <strain evidence="3 4">P-714</strain>
    </source>
</reference>
<sequence>DELGPDRDRLRRYALSELERPVFIALLEQLMVREAVQQAVFQGLPADAGEQPGAEAGVDLQGVGRQLPA</sequence>
<feature type="non-terminal residue" evidence="3">
    <location>
        <position position="1"/>
    </location>
</feature>
<gene>
    <name evidence="3" type="ORF">R0G64_32960</name>
</gene>
<dbReference type="InterPro" id="IPR015190">
    <property type="entry name" value="Elong_fac_SelB-wing-hlx_typ-2"/>
</dbReference>
<comment type="caution">
    <text evidence="3">The sequence shown here is derived from an EMBL/GenBank/DDBJ whole genome shotgun (WGS) entry which is preliminary data.</text>
</comment>
<evidence type="ECO:0000313" key="4">
    <source>
        <dbReference type="Proteomes" id="UP001273935"/>
    </source>
</evidence>
<protein>
    <submittedName>
        <fullName evidence="3">DNA/RNA-binding winged helix domain-containing protein</fullName>
    </submittedName>
</protein>
<feature type="non-terminal residue" evidence="3">
    <location>
        <position position="69"/>
    </location>
</feature>
<evidence type="ECO:0000313" key="3">
    <source>
        <dbReference type="EMBL" id="MDV3444094.1"/>
    </source>
</evidence>